<dbReference type="PANTHER" id="PTHR10799">
    <property type="entry name" value="SNF2/RAD54 HELICASE FAMILY"/>
    <property type="match status" value="1"/>
</dbReference>
<keyword evidence="4" id="KW-0547">Nucleotide-binding</keyword>
<dbReference type="InterPro" id="IPR014001">
    <property type="entry name" value="Helicase_ATP-bd"/>
</dbReference>
<dbReference type="Proteomes" id="UP000294744">
    <property type="component" value="Unassembled WGS sequence"/>
</dbReference>
<accession>A0A4R4UVS2</accession>
<dbReference type="GO" id="GO:0016787">
    <property type="term" value="F:hydrolase activity"/>
    <property type="evidence" value="ECO:0007669"/>
    <property type="project" value="UniProtKB-KW"/>
</dbReference>
<organism evidence="4 5">
    <name type="scientific">Saccharopolyspora aridisoli</name>
    <dbReference type="NCBI Taxonomy" id="2530385"/>
    <lineage>
        <taxon>Bacteria</taxon>
        <taxon>Bacillati</taxon>
        <taxon>Actinomycetota</taxon>
        <taxon>Actinomycetes</taxon>
        <taxon>Pseudonocardiales</taxon>
        <taxon>Pseudonocardiaceae</taxon>
        <taxon>Saccharopolyspora</taxon>
    </lineage>
</organism>
<evidence type="ECO:0000259" key="3">
    <source>
        <dbReference type="PROSITE" id="PS51194"/>
    </source>
</evidence>
<name>A0A4R4UVS2_9PSEU</name>
<dbReference type="Gene3D" id="3.40.50.300">
    <property type="entry name" value="P-loop containing nucleotide triphosphate hydrolases"/>
    <property type="match status" value="1"/>
</dbReference>
<dbReference type="SMART" id="SM00487">
    <property type="entry name" value="DEXDc"/>
    <property type="match status" value="1"/>
</dbReference>
<feature type="domain" description="Helicase C-terminal" evidence="3">
    <location>
        <begin position="543"/>
        <end position="697"/>
    </location>
</feature>
<proteinExistence type="predicted"/>
<dbReference type="Pfam" id="PF00176">
    <property type="entry name" value="SNF2-rel_dom"/>
    <property type="match status" value="1"/>
</dbReference>
<dbReference type="InterPro" id="IPR049730">
    <property type="entry name" value="SNF2/RAD54-like_C"/>
</dbReference>
<sequence length="733" mass="81467">MAPKSGGSLPALGGFSAARSVLSHAKSFLDAAGSVHAAPQSLWQRAHEQYRWLQEQEVLRLLGQMPLEKLREVSSGQLRLGGLEKAGRRSVGDVAFASLEELQRHPGIGPKTAQQIRHAADALAGSARKKAVFRFDADRPDEAQKQLLSTLHALEVAEREVKELGQGVHPLTGHVNGLHKQARRTGSRVRMFFSTPRKKSEARQALDELANVLRGPLAERTFAAARRFGEATQTDPKCLWSDYRQRAASYNTLLGRVTGERSTDSTRETMPDEIQREISATALDTSLLRVSLRGYQEFGAKFALARRFAILGDEMGLGKTIEALAVLAHLTTTGRRHHLVVCPASVLVNWSSEVGKHSRLDVHILHGRDRDEQDRRWMREGGVAVTTYDTLRRLPEFRQVRLGVVVVDEAHYVKNPGAKRSHVVAAQVRQAEHALFLTGTPMENRVEEFKQLVSYLQPDVARKIRAQDALMAPEAFRRTVAPVYLRRNQEDVLTELPEKLELDDWVELGDADGRTYRKAVVDCSFMAMRRAAYAPGTVNDSAKLDRLRDIVEESAANGWKVVVFSNFLDVLESVRKVVGPSSMPPLTGKLSPEAKQELVNKFSSHDGPAVLPCQINAGGVGMNIQAASVVIIAEPQLKPSTESQAIARCHRMGQTRKVHVHRLMAKDTIDQRLQEVLEGKTRLFDAYARESTTKDSNTAATDVTTVNENLLHDTTIPIDHRIVQAERQRLELD</sequence>
<dbReference type="Pfam" id="PF00271">
    <property type="entry name" value="Helicase_C"/>
    <property type="match status" value="1"/>
</dbReference>
<evidence type="ECO:0000256" key="1">
    <source>
        <dbReference type="ARBA" id="ARBA00022801"/>
    </source>
</evidence>
<reference evidence="4 5" key="1">
    <citation type="submission" date="2019-03" db="EMBL/GenBank/DDBJ databases">
        <title>Draft genome sequences of novel Actinobacteria.</title>
        <authorList>
            <person name="Sahin N."/>
            <person name="Ay H."/>
            <person name="Saygin H."/>
        </authorList>
    </citation>
    <scope>NUCLEOTIDE SEQUENCE [LARGE SCALE GENOMIC DNA]</scope>
    <source>
        <strain evidence="4 5">16K404</strain>
    </source>
</reference>
<dbReference type="GO" id="GO:0005524">
    <property type="term" value="F:ATP binding"/>
    <property type="evidence" value="ECO:0007669"/>
    <property type="project" value="InterPro"/>
</dbReference>
<dbReference type="EMBL" id="SMKV01000021">
    <property type="protein sequence ID" value="TDC90969.1"/>
    <property type="molecule type" value="Genomic_DNA"/>
</dbReference>
<dbReference type="SMART" id="SM00490">
    <property type="entry name" value="HELICc"/>
    <property type="match status" value="1"/>
</dbReference>
<dbReference type="CDD" id="cd17919">
    <property type="entry name" value="DEXHc_Snf"/>
    <property type="match status" value="1"/>
</dbReference>
<evidence type="ECO:0000313" key="5">
    <source>
        <dbReference type="Proteomes" id="UP000294744"/>
    </source>
</evidence>
<dbReference type="InterPro" id="IPR027417">
    <property type="entry name" value="P-loop_NTPase"/>
</dbReference>
<comment type="caution">
    <text evidence="4">The sequence shown here is derived from an EMBL/GenBank/DDBJ whole genome shotgun (WGS) entry which is preliminary data.</text>
</comment>
<feature type="domain" description="Helicase ATP-binding" evidence="2">
    <location>
        <begin position="300"/>
        <end position="459"/>
    </location>
</feature>
<evidence type="ECO:0000259" key="2">
    <source>
        <dbReference type="PROSITE" id="PS51192"/>
    </source>
</evidence>
<keyword evidence="1" id="KW-0378">Hydrolase</keyword>
<dbReference type="GO" id="GO:0004386">
    <property type="term" value="F:helicase activity"/>
    <property type="evidence" value="ECO:0007669"/>
    <property type="project" value="UniProtKB-KW"/>
</dbReference>
<dbReference type="InterPro" id="IPR000330">
    <property type="entry name" value="SNF2_N"/>
</dbReference>
<dbReference type="AlphaFoldDB" id="A0A4R4UVS2"/>
<dbReference type="PROSITE" id="PS51194">
    <property type="entry name" value="HELICASE_CTER"/>
    <property type="match status" value="1"/>
</dbReference>
<dbReference type="InterPro" id="IPR001650">
    <property type="entry name" value="Helicase_C-like"/>
</dbReference>
<dbReference type="OrthoDB" id="9760715at2"/>
<evidence type="ECO:0000313" key="4">
    <source>
        <dbReference type="EMBL" id="TDC90969.1"/>
    </source>
</evidence>
<keyword evidence="4" id="KW-0067">ATP-binding</keyword>
<dbReference type="InterPro" id="IPR038718">
    <property type="entry name" value="SNF2-like_sf"/>
</dbReference>
<keyword evidence="5" id="KW-1185">Reference proteome</keyword>
<dbReference type="CDD" id="cd18793">
    <property type="entry name" value="SF2_C_SNF"/>
    <property type="match status" value="1"/>
</dbReference>
<dbReference type="SUPFAM" id="SSF52540">
    <property type="entry name" value="P-loop containing nucleoside triphosphate hydrolases"/>
    <property type="match status" value="2"/>
</dbReference>
<protein>
    <submittedName>
        <fullName evidence="4">ATP-dependent helicase</fullName>
    </submittedName>
</protein>
<dbReference type="PROSITE" id="PS51192">
    <property type="entry name" value="HELICASE_ATP_BIND_1"/>
    <property type="match status" value="1"/>
</dbReference>
<dbReference type="Gene3D" id="1.10.150.20">
    <property type="entry name" value="5' to 3' exonuclease, C-terminal subdomain"/>
    <property type="match status" value="1"/>
</dbReference>
<gene>
    <name evidence="4" type="ORF">E1161_17420</name>
</gene>
<keyword evidence="4" id="KW-0347">Helicase</keyword>
<dbReference type="Gene3D" id="3.40.50.10810">
    <property type="entry name" value="Tandem AAA-ATPase domain"/>
    <property type="match status" value="1"/>
</dbReference>